<evidence type="ECO:0000313" key="2">
    <source>
        <dbReference type="Proteomes" id="UP000177605"/>
    </source>
</evidence>
<reference evidence="1 2" key="1">
    <citation type="journal article" date="2016" name="Nat. Commun.">
        <title>Thousands of microbial genomes shed light on interconnected biogeochemical processes in an aquifer system.</title>
        <authorList>
            <person name="Anantharaman K."/>
            <person name="Brown C.T."/>
            <person name="Hug L.A."/>
            <person name="Sharon I."/>
            <person name="Castelle C.J."/>
            <person name="Probst A.J."/>
            <person name="Thomas B.C."/>
            <person name="Singh A."/>
            <person name="Wilkins M.J."/>
            <person name="Karaoz U."/>
            <person name="Brodie E.L."/>
            <person name="Williams K.H."/>
            <person name="Hubbard S.S."/>
            <person name="Banfield J.F."/>
        </authorList>
    </citation>
    <scope>NUCLEOTIDE SEQUENCE [LARGE SCALE GENOMIC DNA]</scope>
</reference>
<sequence length="59" mass="6579">MIIQNLLFINASIEAFINSDKSRPASRRAGNKSKAKPGLFPSIFSTPFCKMAIGERLFF</sequence>
<proteinExistence type="predicted"/>
<dbReference type="AlphaFoldDB" id="A0A1F8F2B1"/>
<evidence type="ECO:0000313" key="1">
    <source>
        <dbReference type="EMBL" id="OGN06720.1"/>
    </source>
</evidence>
<accession>A0A1F8F2B1</accession>
<protein>
    <submittedName>
        <fullName evidence="1">Uncharacterized protein</fullName>
    </submittedName>
</protein>
<gene>
    <name evidence="1" type="ORF">A2669_00080</name>
</gene>
<dbReference type="EMBL" id="MGJM01000010">
    <property type="protein sequence ID" value="OGN06720.1"/>
    <property type="molecule type" value="Genomic_DNA"/>
</dbReference>
<comment type="caution">
    <text evidence="1">The sequence shown here is derived from an EMBL/GenBank/DDBJ whole genome shotgun (WGS) entry which is preliminary data.</text>
</comment>
<name>A0A1F8F2B1_9BACT</name>
<dbReference type="Proteomes" id="UP000177605">
    <property type="component" value="Unassembled WGS sequence"/>
</dbReference>
<organism evidence="1 2">
    <name type="scientific">Candidatus Yanofskybacteria bacterium RIFCSPHIGHO2_01_FULL_48_25b</name>
    <dbReference type="NCBI Taxonomy" id="1802672"/>
    <lineage>
        <taxon>Bacteria</taxon>
        <taxon>Candidatus Yanofskyibacteriota</taxon>
    </lineage>
</organism>